<comment type="caution">
    <text evidence="2">The sequence shown here is derived from an EMBL/GenBank/DDBJ whole genome shotgun (WGS) entry which is preliminary data.</text>
</comment>
<dbReference type="Proteomes" id="UP001176806">
    <property type="component" value="Unassembled WGS sequence"/>
</dbReference>
<feature type="signal peptide" evidence="1">
    <location>
        <begin position="1"/>
        <end position="22"/>
    </location>
</feature>
<accession>A0ABT8WI79</accession>
<evidence type="ECO:0000256" key="1">
    <source>
        <dbReference type="SAM" id="SignalP"/>
    </source>
</evidence>
<keyword evidence="2" id="KW-0378">Hydrolase</keyword>
<dbReference type="GO" id="GO:0008237">
    <property type="term" value="F:metallopeptidase activity"/>
    <property type="evidence" value="ECO:0007669"/>
    <property type="project" value="UniProtKB-KW"/>
</dbReference>
<dbReference type="InterPro" id="IPR024653">
    <property type="entry name" value="Peptidase_M10/M27/M57"/>
</dbReference>
<dbReference type="RefSeq" id="WP_303299901.1">
    <property type="nucleotide sequence ID" value="NZ_BAABDA010000042.1"/>
</dbReference>
<evidence type="ECO:0000313" key="3">
    <source>
        <dbReference type="Proteomes" id="UP001176806"/>
    </source>
</evidence>
<feature type="chain" id="PRO_5046942388" evidence="1">
    <location>
        <begin position="23"/>
        <end position="464"/>
    </location>
</feature>
<gene>
    <name evidence="2" type="ORF">Q4Q40_01485</name>
</gene>
<dbReference type="SUPFAM" id="SSF55486">
    <property type="entry name" value="Metalloproteases ('zincins'), catalytic domain"/>
    <property type="match status" value="1"/>
</dbReference>
<keyword evidence="1" id="KW-0732">Signal</keyword>
<keyword evidence="2" id="KW-0645">Protease</keyword>
<keyword evidence="3" id="KW-1185">Reference proteome</keyword>
<proteinExistence type="predicted"/>
<dbReference type="Gene3D" id="3.40.390.10">
    <property type="entry name" value="Collagenase (Catalytic Domain)"/>
    <property type="match status" value="1"/>
</dbReference>
<sequence>MKNKLRIIKLFLVFVIPFFLFQNCSEDEVVEGKVETTLEDDPVVNKLLEMGYELERIQELDDFYLVQGDLLFSKNIEDYNQKGKNKQSDILERHAHTDNLVSQTNVTSMTVYIDSSVSVPGADNWQIAVTDAIDDLNSISNSKLNFIVSTNSDSDIIVKSDNNALPSNTIAAAGFPTNDQPYNTILINLDFLPNIDISDGIKRYNMVHELGHCIGLRHTNWETNDPYTTVGANLIPGTPSQDPNSVMNGGTALDSWSGFSVYDIVSIEYLYPIPTISGTNLICNTETETYTLVGASSATWQVSSNLQTISSTGTSITVSPLNALFSGSAYVAATINGNTVQKDFYIGKPSLAQLMTNSGVPYDVFNLPAGCENGNTYWEFNTRNALDQVSEFQFSVSGGTPIIKTAINGSAILTAQELGILEGQTLSVTVRPVNSCGSQGLVLVITLYRPTDCECGIGVGCALP</sequence>
<protein>
    <submittedName>
        <fullName evidence="2">M57 family metalloprotease</fullName>
    </submittedName>
</protein>
<organism evidence="2 3">
    <name type="scientific">Flavivirga jejuensis</name>
    <dbReference type="NCBI Taxonomy" id="870487"/>
    <lineage>
        <taxon>Bacteria</taxon>
        <taxon>Pseudomonadati</taxon>
        <taxon>Bacteroidota</taxon>
        <taxon>Flavobacteriia</taxon>
        <taxon>Flavobacteriales</taxon>
        <taxon>Flavobacteriaceae</taxon>
        <taxon>Flavivirga</taxon>
    </lineage>
</organism>
<evidence type="ECO:0000313" key="2">
    <source>
        <dbReference type="EMBL" id="MDO5972841.1"/>
    </source>
</evidence>
<dbReference type="InterPro" id="IPR024079">
    <property type="entry name" value="MetalloPept_cat_dom_sf"/>
</dbReference>
<dbReference type="EMBL" id="JAUOEL010000001">
    <property type="protein sequence ID" value="MDO5972841.1"/>
    <property type="molecule type" value="Genomic_DNA"/>
</dbReference>
<dbReference type="Pfam" id="PF12388">
    <property type="entry name" value="Peptidase_M57"/>
    <property type="match status" value="1"/>
</dbReference>
<keyword evidence="2" id="KW-0482">Metalloprotease</keyword>
<name>A0ABT8WI79_9FLAO</name>
<reference evidence="2" key="1">
    <citation type="submission" date="2023-07" db="EMBL/GenBank/DDBJ databases">
        <title>Two novel species in the genus Flavivirga.</title>
        <authorList>
            <person name="Kwon K."/>
        </authorList>
    </citation>
    <scope>NUCLEOTIDE SEQUENCE</scope>
    <source>
        <strain evidence="2">KACC 14158</strain>
    </source>
</reference>